<dbReference type="RefSeq" id="WP_037680306.1">
    <property type="nucleotide sequence ID" value="NZ_JBEZVI010000006.1"/>
</dbReference>
<comment type="caution">
    <text evidence="2">The sequence shown here is derived from an EMBL/GenBank/DDBJ whole genome shotgun (WGS) entry which is preliminary data.</text>
</comment>
<accession>A0ABV2YXH5</accession>
<sequence>MQIALTVVVLLALIALGVLFLARVNAQQAGRMATHKYATLQPSFRLRMRRWPHGGGSRPGPHAAGPPPPTPDERGDGRPTGS</sequence>
<evidence type="ECO:0000313" key="2">
    <source>
        <dbReference type="EMBL" id="MEU3710438.1"/>
    </source>
</evidence>
<reference evidence="2 3" key="1">
    <citation type="submission" date="2024-06" db="EMBL/GenBank/DDBJ databases">
        <title>The Natural Products Discovery Center: Release of the First 8490 Sequenced Strains for Exploring Actinobacteria Biosynthetic Diversity.</title>
        <authorList>
            <person name="Kalkreuter E."/>
            <person name="Kautsar S.A."/>
            <person name="Yang D."/>
            <person name="Bader C.D."/>
            <person name="Teijaro C.N."/>
            <person name="Fluegel L."/>
            <person name="Davis C.M."/>
            <person name="Simpson J.R."/>
            <person name="Lauterbach L."/>
            <person name="Steele A.D."/>
            <person name="Gui C."/>
            <person name="Meng S."/>
            <person name="Li G."/>
            <person name="Viehrig K."/>
            <person name="Ye F."/>
            <person name="Su P."/>
            <person name="Kiefer A.F."/>
            <person name="Nichols A."/>
            <person name="Cepeda A.J."/>
            <person name="Yan W."/>
            <person name="Fan B."/>
            <person name="Jiang Y."/>
            <person name="Adhikari A."/>
            <person name="Zheng C.-J."/>
            <person name="Schuster L."/>
            <person name="Cowan T.M."/>
            <person name="Smanski M.J."/>
            <person name="Chevrette M.G."/>
            <person name="De Carvalho L.P.S."/>
            <person name="Shen B."/>
        </authorList>
    </citation>
    <scope>NUCLEOTIDE SEQUENCE [LARGE SCALE GENOMIC DNA]</scope>
    <source>
        <strain evidence="2 3">NPDC033039</strain>
    </source>
</reference>
<protein>
    <recommendedName>
        <fullName evidence="4">Secreted protein</fullName>
    </recommendedName>
</protein>
<dbReference type="Proteomes" id="UP001550853">
    <property type="component" value="Unassembled WGS sequence"/>
</dbReference>
<proteinExistence type="predicted"/>
<keyword evidence="3" id="KW-1185">Reference proteome</keyword>
<evidence type="ECO:0000256" key="1">
    <source>
        <dbReference type="SAM" id="MobiDB-lite"/>
    </source>
</evidence>
<dbReference type="EMBL" id="JBEZVI010000006">
    <property type="protein sequence ID" value="MEU3710438.1"/>
    <property type="molecule type" value="Genomic_DNA"/>
</dbReference>
<feature type="compositionally biased region" description="Basic and acidic residues" evidence="1">
    <location>
        <begin position="71"/>
        <end position="82"/>
    </location>
</feature>
<evidence type="ECO:0008006" key="4">
    <source>
        <dbReference type="Google" id="ProtNLM"/>
    </source>
</evidence>
<name>A0ABV2YXH5_9ACTN</name>
<evidence type="ECO:0000313" key="3">
    <source>
        <dbReference type="Proteomes" id="UP001550853"/>
    </source>
</evidence>
<feature type="region of interest" description="Disordered" evidence="1">
    <location>
        <begin position="49"/>
        <end position="82"/>
    </location>
</feature>
<gene>
    <name evidence="2" type="ORF">AB0E61_10075</name>
</gene>
<organism evidence="2 3">
    <name type="scientific">Streptomyces catenulae</name>
    <dbReference type="NCBI Taxonomy" id="66875"/>
    <lineage>
        <taxon>Bacteria</taxon>
        <taxon>Bacillati</taxon>
        <taxon>Actinomycetota</taxon>
        <taxon>Actinomycetes</taxon>
        <taxon>Kitasatosporales</taxon>
        <taxon>Streptomycetaceae</taxon>
        <taxon>Streptomyces</taxon>
    </lineage>
</organism>